<protein>
    <recommendedName>
        <fullName evidence="1">Cilia- and flagella-associated protein 47 domain-containing protein</fullName>
    </recommendedName>
</protein>
<dbReference type="PANTHER" id="PTHR45912">
    <property type="entry name" value="CILIA- AND FLAGELLA-ASSOCIATED PROTEIN 47"/>
    <property type="match status" value="1"/>
</dbReference>
<name>A0ABD2NTQ8_9CUCU</name>
<evidence type="ECO:0000313" key="3">
    <source>
        <dbReference type="Proteomes" id="UP001516400"/>
    </source>
</evidence>
<keyword evidence="3" id="KW-1185">Reference proteome</keyword>
<dbReference type="AlphaFoldDB" id="A0ABD2NTQ8"/>
<evidence type="ECO:0000313" key="2">
    <source>
        <dbReference type="EMBL" id="KAL3282030.1"/>
    </source>
</evidence>
<accession>A0ABD2NTQ8</accession>
<dbReference type="Proteomes" id="UP001516400">
    <property type="component" value="Unassembled WGS sequence"/>
</dbReference>
<dbReference type="InterPro" id="IPR036872">
    <property type="entry name" value="CH_dom_sf"/>
</dbReference>
<sequence length="640" mass="75098">MLRYLENEGALLPHVLPELLLTYEYYQIMFKYCSNLLTLVEMFNEEKFNAYSAQCYLDVILQSIKIFILHDIKLFDVEIRRTPSEDIEMDERLSGVSTLTPLPCQIVILRPNIYIYTKNEHVLLYWLQYHFDNQKHRLWKSPLLDELNQLKPKEIKLFEEDLNDSLVFACVTVAYCPYLTQAVSDMYVPPVTFEEHHHNACTIIKAWNLLRLSYEVDPDDIVHPNGINMMLLTLYLYEILPSFYPTETLTLQAKLTQCSKANINLTNSSEHQIVYSVSFFNNESESFSSETEVFRIPSKRTGVFKIEYQAKKISSQKAILILSGELPGQKYGRSRAIHLNGVTDLNFCTKQSEFKCECYTIYRMKIALHSPYNMPDTYEIFYAITNDQNPKDEPEELELYSWKEYILGKVPKRMYTREYEFKITNPEDGFIFEPIICCQMIPVRIYKMFLVGKHGDWCFEIRIVPKISKHIHEVINVSLPRGFNSQACSCREKSTEIPLICPRTIHINIPSKNNLFYKSTREMFIACTDEQFLAFWRKYLPIRVVFNILRNLFYADKACLKAQGYVEFLLRSHVYNVRTDVNSPFTAVKRVTIEDIASDITTDLLIHAEPSFDPNTGNYLELETLSGMEKRYYKLNFYES</sequence>
<proteinExistence type="predicted"/>
<reference evidence="2 3" key="1">
    <citation type="journal article" date="2021" name="BMC Biol.">
        <title>Horizontally acquired antibacterial genes associated with adaptive radiation of ladybird beetles.</title>
        <authorList>
            <person name="Li H.S."/>
            <person name="Tang X.F."/>
            <person name="Huang Y.H."/>
            <person name="Xu Z.Y."/>
            <person name="Chen M.L."/>
            <person name="Du X.Y."/>
            <person name="Qiu B.Y."/>
            <person name="Chen P.T."/>
            <person name="Zhang W."/>
            <person name="Slipinski A."/>
            <person name="Escalona H.E."/>
            <person name="Waterhouse R.M."/>
            <person name="Zwick A."/>
            <person name="Pang H."/>
        </authorList>
    </citation>
    <scope>NUCLEOTIDE SEQUENCE [LARGE SCALE GENOMIC DNA]</scope>
    <source>
        <strain evidence="2">SYSU2018</strain>
    </source>
</reference>
<dbReference type="SUPFAM" id="SSF47576">
    <property type="entry name" value="Calponin-homology domain, CH-domain"/>
    <property type="match status" value="1"/>
</dbReference>
<gene>
    <name evidence="2" type="ORF">HHI36_005233</name>
</gene>
<dbReference type="Gene3D" id="1.10.418.10">
    <property type="entry name" value="Calponin-like domain"/>
    <property type="match status" value="1"/>
</dbReference>
<organism evidence="2 3">
    <name type="scientific">Cryptolaemus montrouzieri</name>
    <dbReference type="NCBI Taxonomy" id="559131"/>
    <lineage>
        <taxon>Eukaryota</taxon>
        <taxon>Metazoa</taxon>
        <taxon>Ecdysozoa</taxon>
        <taxon>Arthropoda</taxon>
        <taxon>Hexapoda</taxon>
        <taxon>Insecta</taxon>
        <taxon>Pterygota</taxon>
        <taxon>Neoptera</taxon>
        <taxon>Endopterygota</taxon>
        <taxon>Coleoptera</taxon>
        <taxon>Polyphaga</taxon>
        <taxon>Cucujiformia</taxon>
        <taxon>Coccinelloidea</taxon>
        <taxon>Coccinellidae</taxon>
        <taxon>Scymninae</taxon>
        <taxon>Scymnini</taxon>
        <taxon>Cryptolaemus</taxon>
    </lineage>
</organism>
<comment type="caution">
    <text evidence="2">The sequence shown here is derived from an EMBL/GenBank/DDBJ whole genome shotgun (WGS) entry which is preliminary data.</text>
</comment>
<feature type="domain" description="Cilia- and flagella-associated protein 47" evidence="1">
    <location>
        <begin position="1"/>
        <end position="71"/>
    </location>
</feature>
<dbReference type="Pfam" id="PF24529">
    <property type="entry name" value="CFAP47"/>
    <property type="match status" value="1"/>
</dbReference>
<evidence type="ECO:0000259" key="1">
    <source>
        <dbReference type="Pfam" id="PF24529"/>
    </source>
</evidence>
<dbReference type="PANTHER" id="PTHR45912:SF3">
    <property type="entry name" value="CILIA- AND FLAGELLA-ASSOCIATED PROTEIN 47"/>
    <property type="match status" value="1"/>
</dbReference>
<dbReference type="EMBL" id="JABFTP020000144">
    <property type="protein sequence ID" value="KAL3282030.1"/>
    <property type="molecule type" value="Genomic_DNA"/>
</dbReference>
<dbReference type="InterPro" id="IPR056343">
    <property type="entry name" value="CFAP47_dom"/>
</dbReference>